<gene>
    <name evidence="11" type="primary">ORF59369</name>
</gene>
<keyword evidence="4 9" id="KW-1133">Transmembrane helix</keyword>
<comment type="subcellular location">
    <subcellularLocation>
        <location evidence="1">Nucleus membrane</location>
    </subcellularLocation>
</comment>
<dbReference type="AlphaFoldDB" id="A0A0B6ZDF6"/>
<dbReference type="SMART" id="SM01249">
    <property type="entry name" value="KASH"/>
    <property type="match status" value="1"/>
</dbReference>
<evidence type="ECO:0000256" key="2">
    <source>
        <dbReference type="ARBA" id="ARBA00008619"/>
    </source>
</evidence>
<evidence type="ECO:0000256" key="1">
    <source>
        <dbReference type="ARBA" id="ARBA00004126"/>
    </source>
</evidence>
<feature type="transmembrane region" description="Helical" evidence="9">
    <location>
        <begin position="38"/>
        <end position="61"/>
    </location>
</feature>
<dbReference type="InterPro" id="IPR012315">
    <property type="entry name" value="KASH"/>
</dbReference>
<keyword evidence="3 7" id="KW-0812">Transmembrane</keyword>
<feature type="compositionally biased region" description="Basic and acidic residues" evidence="8">
    <location>
        <begin position="1"/>
        <end position="10"/>
    </location>
</feature>
<comment type="similarity">
    <text evidence="2">Belongs to the nesprin family.</text>
</comment>
<dbReference type="PANTHER" id="PTHR21524">
    <property type="entry name" value="SPECTRIN REPEAT CONTAINING NUCLEAR ENVELOPE PROTEIN 2"/>
    <property type="match status" value="1"/>
</dbReference>
<evidence type="ECO:0000256" key="5">
    <source>
        <dbReference type="ARBA" id="ARBA00023136"/>
    </source>
</evidence>
<sequence>LLYSRTKDNDNLSTELRVSPSGKQHTESKVRPALLIRVIRAALPIQLLLSLFFLLFCLIPICEDEYSCMFSNNLQNSIAPMLRYTDGAPPT</sequence>
<dbReference type="GO" id="GO:0031965">
    <property type="term" value="C:nuclear membrane"/>
    <property type="evidence" value="ECO:0007669"/>
    <property type="project" value="UniProtKB-SubCell"/>
</dbReference>
<dbReference type="EMBL" id="HACG01019713">
    <property type="protein sequence ID" value="CEK66578.1"/>
    <property type="molecule type" value="Transcribed_RNA"/>
</dbReference>
<feature type="non-terminal residue" evidence="11">
    <location>
        <position position="1"/>
    </location>
</feature>
<dbReference type="PROSITE" id="PS51049">
    <property type="entry name" value="KASH"/>
    <property type="match status" value="1"/>
</dbReference>
<dbReference type="Pfam" id="PF10541">
    <property type="entry name" value="KASH"/>
    <property type="match status" value="1"/>
</dbReference>
<evidence type="ECO:0000256" key="4">
    <source>
        <dbReference type="ARBA" id="ARBA00022989"/>
    </source>
</evidence>
<evidence type="ECO:0000256" key="9">
    <source>
        <dbReference type="SAM" id="Phobius"/>
    </source>
</evidence>
<reference evidence="11" key="1">
    <citation type="submission" date="2014-12" db="EMBL/GenBank/DDBJ databases">
        <title>Insight into the proteome of Arion vulgaris.</title>
        <authorList>
            <person name="Aradska J."/>
            <person name="Bulat T."/>
            <person name="Smidak R."/>
            <person name="Sarate P."/>
            <person name="Gangsoo J."/>
            <person name="Sialana F."/>
            <person name="Bilban M."/>
            <person name="Lubec G."/>
        </authorList>
    </citation>
    <scope>NUCLEOTIDE SEQUENCE</scope>
    <source>
        <tissue evidence="11">Skin</tissue>
    </source>
</reference>
<evidence type="ECO:0000256" key="8">
    <source>
        <dbReference type="SAM" id="MobiDB-lite"/>
    </source>
</evidence>
<keyword evidence="5 7" id="KW-0472">Membrane</keyword>
<evidence type="ECO:0000259" key="10">
    <source>
        <dbReference type="PROSITE" id="PS51049"/>
    </source>
</evidence>
<proteinExistence type="inferred from homology"/>
<organism evidence="11">
    <name type="scientific">Arion vulgaris</name>
    <dbReference type="NCBI Taxonomy" id="1028688"/>
    <lineage>
        <taxon>Eukaryota</taxon>
        <taxon>Metazoa</taxon>
        <taxon>Spiralia</taxon>
        <taxon>Lophotrochozoa</taxon>
        <taxon>Mollusca</taxon>
        <taxon>Gastropoda</taxon>
        <taxon>Heterobranchia</taxon>
        <taxon>Euthyneura</taxon>
        <taxon>Panpulmonata</taxon>
        <taxon>Eupulmonata</taxon>
        <taxon>Stylommatophora</taxon>
        <taxon>Helicina</taxon>
        <taxon>Arionoidea</taxon>
        <taxon>Arionidae</taxon>
        <taxon>Arion</taxon>
    </lineage>
</organism>
<feature type="topological domain" description="Cytoplasmic" evidence="7">
    <location>
        <begin position="1"/>
        <end position="40"/>
    </location>
</feature>
<evidence type="ECO:0000256" key="6">
    <source>
        <dbReference type="ARBA" id="ARBA00023242"/>
    </source>
</evidence>
<name>A0A0B6ZDF6_9EUPU</name>
<feature type="region of interest" description="Disordered" evidence="8">
    <location>
        <begin position="1"/>
        <end position="27"/>
    </location>
</feature>
<feature type="topological domain" description="Perinuclear space" evidence="7">
    <location>
        <begin position="62"/>
        <end position="91"/>
    </location>
</feature>
<evidence type="ECO:0000256" key="7">
    <source>
        <dbReference type="PROSITE-ProRule" id="PRU00385"/>
    </source>
</evidence>
<protein>
    <recommendedName>
        <fullName evidence="10">KASH domain-containing protein</fullName>
    </recommendedName>
</protein>
<evidence type="ECO:0000313" key="11">
    <source>
        <dbReference type="EMBL" id="CEK66578.1"/>
    </source>
</evidence>
<keyword evidence="6" id="KW-0539">Nucleus</keyword>
<feature type="domain" description="KASH" evidence="10">
    <location>
        <begin position="32"/>
        <end position="91"/>
    </location>
</feature>
<accession>A0A0B6ZDF6</accession>
<evidence type="ECO:0000256" key="3">
    <source>
        <dbReference type="ARBA" id="ARBA00022692"/>
    </source>
</evidence>